<dbReference type="InterPro" id="IPR014869">
    <property type="entry name" value="GT-D"/>
</dbReference>
<feature type="domain" description="Glycosyltransferase GT-D fold" evidence="1">
    <location>
        <begin position="178"/>
        <end position="370"/>
    </location>
</feature>
<dbReference type="AlphaFoldDB" id="A0A7Y2RD50"/>
<organism evidence="2 3">
    <name type="scientific">Acinetobacter terrae</name>
    <dbReference type="NCBI Taxonomy" id="2731247"/>
    <lineage>
        <taxon>Bacteria</taxon>
        <taxon>Pseudomonadati</taxon>
        <taxon>Pseudomonadota</taxon>
        <taxon>Gammaproteobacteria</taxon>
        <taxon>Moraxellales</taxon>
        <taxon>Moraxellaceae</taxon>
        <taxon>Acinetobacter</taxon>
        <taxon>Acinetobacter Taxon 24</taxon>
    </lineage>
</organism>
<evidence type="ECO:0000259" key="1">
    <source>
        <dbReference type="Pfam" id="PF08759"/>
    </source>
</evidence>
<name>A0A7Y2RD50_9GAMM</name>
<dbReference type="EMBL" id="JABERL010000007">
    <property type="protein sequence ID" value="NNH76600.1"/>
    <property type="molecule type" value="Genomic_DNA"/>
</dbReference>
<proteinExistence type="predicted"/>
<dbReference type="Pfam" id="PF08759">
    <property type="entry name" value="GT-D"/>
    <property type="match status" value="1"/>
</dbReference>
<dbReference type="RefSeq" id="WP_171539771.1">
    <property type="nucleotide sequence ID" value="NZ_JABERL010000007.1"/>
</dbReference>
<evidence type="ECO:0000313" key="3">
    <source>
        <dbReference type="Proteomes" id="UP000569202"/>
    </source>
</evidence>
<gene>
    <name evidence="2" type="ORF">HLH17_02655</name>
</gene>
<dbReference type="Proteomes" id="UP000569202">
    <property type="component" value="Unassembled WGS sequence"/>
</dbReference>
<reference evidence="2 3" key="1">
    <citation type="submission" date="2020-04" db="EMBL/GenBank/DDBJ databases">
        <title>Acinetobacter Taxon 24.</title>
        <authorList>
            <person name="Nemec A."/>
            <person name="Radolfova-Krizova L."/>
            <person name="Higgins P.G."/>
            <person name="Spanelova P."/>
        </authorList>
    </citation>
    <scope>NUCLEOTIDE SEQUENCE [LARGE SCALE GENOMIC DNA]</scope>
    <source>
        <strain evidence="2 3">ANC 5380</strain>
    </source>
</reference>
<evidence type="ECO:0000313" key="2">
    <source>
        <dbReference type="EMBL" id="NNH76600.1"/>
    </source>
</evidence>
<sequence>MDRLNTQPENIKKLSEILATHFTGNNIVTGIKVYKDVLVYLTVKNNNIHFALDVYLDSTIDLVFRNEETRNFYSEYFKYNFDIKNNILGKEEVLNKIFKISAKNIPDIVEEIISFLVSIENDSSIYLRKIAENVLTLSQRITEDNQSKILLDMEIFLKEKQLSILDTLKLIKEKELSIARFGDGEIRCMVTKNGCGFQKHDWKLMSELMKINQENSDLLVCYPSFLVYENFWLKFWREYWARVKCYIKQDVLGDAMITRPEAFYLHEHDVSKLWIDIWDNKNICFVTGKSSRLDSNHSLFSNLKNSSHIYTKNNNAYESIDEIYSNCLKQKNIDIFLIALGPTGTALAARLHNSGRRALDIGHLNNSFDTVFEGFVRPEQIYYEKNT</sequence>
<comment type="caution">
    <text evidence="2">The sequence shown here is derived from an EMBL/GenBank/DDBJ whole genome shotgun (WGS) entry which is preliminary data.</text>
</comment>
<protein>
    <submittedName>
        <fullName evidence="2">DUF1792 domain-containing protein</fullName>
    </submittedName>
</protein>
<accession>A0A7Y2RD50</accession>